<accession>A0ABR1W2C9</accession>
<organism evidence="2 3">
    <name type="scientific">Apiospora saccharicola</name>
    <dbReference type="NCBI Taxonomy" id="335842"/>
    <lineage>
        <taxon>Eukaryota</taxon>
        <taxon>Fungi</taxon>
        <taxon>Dikarya</taxon>
        <taxon>Ascomycota</taxon>
        <taxon>Pezizomycotina</taxon>
        <taxon>Sordariomycetes</taxon>
        <taxon>Xylariomycetidae</taxon>
        <taxon>Amphisphaeriales</taxon>
        <taxon>Apiosporaceae</taxon>
        <taxon>Apiospora</taxon>
    </lineage>
</organism>
<proteinExistence type="predicted"/>
<feature type="region of interest" description="Disordered" evidence="1">
    <location>
        <begin position="463"/>
        <end position="488"/>
    </location>
</feature>
<feature type="compositionally biased region" description="Basic residues" evidence="1">
    <location>
        <begin position="262"/>
        <end position="277"/>
    </location>
</feature>
<evidence type="ECO:0000313" key="2">
    <source>
        <dbReference type="EMBL" id="KAK8077640.1"/>
    </source>
</evidence>
<feature type="compositionally biased region" description="Polar residues" evidence="1">
    <location>
        <begin position="469"/>
        <end position="488"/>
    </location>
</feature>
<name>A0ABR1W2C9_9PEZI</name>
<reference evidence="2 3" key="1">
    <citation type="submission" date="2023-01" db="EMBL/GenBank/DDBJ databases">
        <title>Analysis of 21 Apiospora genomes using comparative genomics revels a genus with tremendous synthesis potential of carbohydrate active enzymes and secondary metabolites.</title>
        <authorList>
            <person name="Sorensen T."/>
        </authorList>
    </citation>
    <scope>NUCLEOTIDE SEQUENCE [LARGE SCALE GENOMIC DNA]</scope>
    <source>
        <strain evidence="2 3">CBS 83171</strain>
    </source>
</reference>
<dbReference type="Proteomes" id="UP001446871">
    <property type="component" value="Unassembled WGS sequence"/>
</dbReference>
<comment type="caution">
    <text evidence="2">The sequence shown here is derived from an EMBL/GenBank/DDBJ whole genome shotgun (WGS) entry which is preliminary data.</text>
</comment>
<dbReference type="EMBL" id="JAQQWM010000002">
    <property type="protein sequence ID" value="KAK8077640.1"/>
    <property type="molecule type" value="Genomic_DNA"/>
</dbReference>
<feature type="region of interest" description="Disordered" evidence="1">
    <location>
        <begin position="181"/>
        <end position="212"/>
    </location>
</feature>
<feature type="compositionally biased region" description="Acidic residues" evidence="1">
    <location>
        <begin position="203"/>
        <end position="212"/>
    </location>
</feature>
<evidence type="ECO:0000256" key="1">
    <source>
        <dbReference type="SAM" id="MobiDB-lite"/>
    </source>
</evidence>
<evidence type="ECO:0000313" key="3">
    <source>
        <dbReference type="Proteomes" id="UP001446871"/>
    </source>
</evidence>
<protein>
    <submittedName>
        <fullName evidence="2">Uncharacterized protein</fullName>
    </submittedName>
</protein>
<keyword evidence="3" id="KW-1185">Reference proteome</keyword>
<sequence>MASPFQGWSSANTFSLRAPATILSPENGHLVFNKLPNLRGTPLVKLLDFLNVHFDSLRRILHPDSVDGPEAAAAFPDGNSYEELRNDIIQLLDEILGPRAFELFFEPESPHAGDYWDALMSGVNEKMANSENHARWSKLIPHKLYALLPGSGLNYSFAQPGHAEANIGYGLPEWMTRAVQRSPEIQSRADSNEDLSIYRPRPEDDDDDDDDELNDWAEYLRELREEIRPTLGERNPSQANLHLVGNSIVDTIDHFTDLAISPHRRAERQPHRQRQRAHSFDLHTPSRSAQDPRDRQTGHDAFTGLLFGHSIPSVAIDFPDHARLLGHIHDEDLEWESKMWPSSEADQYQERFAYGSTTLSGALSYLTEMSKLPQDLFTQVEDVTHEMGYRYLQEHLGGPLYQESRANYLIILTNVCIANQRYSRNAHATKEMEKFLGKARNCFWDMLGIQECSPEHTTPALRKCPGQRNAGSSSRACTRHTPSSRSIP</sequence>
<feature type="region of interest" description="Disordered" evidence="1">
    <location>
        <begin position="261"/>
        <end position="300"/>
    </location>
</feature>
<gene>
    <name evidence="2" type="ORF">PG996_003810</name>
</gene>